<keyword evidence="7" id="KW-1133">Transmembrane helix</keyword>
<dbReference type="InterPro" id="IPR017896">
    <property type="entry name" value="4Fe4S_Fe-S-bd"/>
</dbReference>
<gene>
    <name evidence="9" type="primary">ccoG</name>
    <name evidence="9" type="ORF">VRU49_10300</name>
</gene>
<dbReference type="EMBL" id="JAZDQU010000002">
    <property type="protein sequence ID" value="MEE1885807.1"/>
    <property type="molecule type" value="Genomic_DNA"/>
</dbReference>
<dbReference type="PANTHER" id="PTHR30176">
    <property type="entry name" value="FERREDOXIN-TYPE PROTEIN NAPH"/>
    <property type="match status" value="1"/>
</dbReference>
<reference evidence="9 10" key="1">
    <citation type="submission" date="2024-01" db="EMBL/GenBank/DDBJ databases">
        <title>Pedobacter sp. nov., isolated from oil-contaminated soil.</title>
        <authorList>
            <person name="Le N.T.T."/>
        </authorList>
    </citation>
    <scope>NUCLEOTIDE SEQUENCE [LARGE SCALE GENOMIC DNA]</scope>
    <source>
        <strain evidence="9 10">VNH31</strain>
    </source>
</reference>
<keyword evidence="1" id="KW-0813">Transport</keyword>
<dbReference type="Pfam" id="PF13746">
    <property type="entry name" value="Fer4_18"/>
    <property type="match status" value="1"/>
</dbReference>
<evidence type="ECO:0000256" key="1">
    <source>
        <dbReference type="ARBA" id="ARBA00022448"/>
    </source>
</evidence>
<dbReference type="Gene3D" id="2.60.40.10">
    <property type="entry name" value="Immunoglobulins"/>
    <property type="match status" value="1"/>
</dbReference>
<dbReference type="Pfam" id="PF11614">
    <property type="entry name" value="FixG_C"/>
    <property type="match status" value="1"/>
</dbReference>
<proteinExistence type="predicted"/>
<dbReference type="InterPro" id="IPR014116">
    <property type="entry name" value="Cyt_c_oxidase_cbb3_FixG"/>
</dbReference>
<evidence type="ECO:0000256" key="5">
    <source>
        <dbReference type="ARBA" id="ARBA00023004"/>
    </source>
</evidence>
<feature type="transmembrane region" description="Helical" evidence="7">
    <location>
        <begin position="152"/>
        <end position="170"/>
    </location>
</feature>
<evidence type="ECO:0000256" key="7">
    <source>
        <dbReference type="SAM" id="Phobius"/>
    </source>
</evidence>
<keyword evidence="5" id="KW-0408">Iron</keyword>
<dbReference type="InterPro" id="IPR013783">
    <property type="entry name" value="Ig-like_fold"/>
</dbReference>
<evidence type="ECO:0000313" key="10">
    <source>
        <dbReference type="Proteomes" id="UP001337681"/>
    </source>
</evidence>
<dbReference type="Gene3D" id="3.30.70.20">
    <property type="match status" value="1"/>
</dbReference>
<dbReference type="PANTHER" id="PTHR30176:SF3">
    <property type="entry name" value="FERREDOXIN-TYPE PROTEIN NAPH"/>
    <property type="match status" value="1"/>
</dbReference>
<evidence type="ECO:0000256" key="2">
    <source>
        <dbReference type="ARBA" id="ARBA00022485"/>
    </source>
</evidence>
<keyword evidence="4" id="KW-0249">Electron transport</keyword>
<dbReference type="Proteomes" id="UP001337681">
    <property type="component" value="Unassembled WGS sequence"/>
</dbReference>
<evidence type="ECO:0000256" key="3">
    <source>
        <dbReference type="ARBA" id="ARBA00022723"/>
    </source>
</evidence>
<feature type="transmembrane region" description="Helical" evidence="7">
    <location>
        <begin position="182"/>
        <end position="203"/>
    </location>
</feature>
<name>A0ABU7H393_9SPHI</name>
<dbReference type="InterPro" id="IPR032879">
    <property type="entry name" value="FixG_C"/>
</dbReference>
<feature type="transmembrane region" description="Helical" evidence="7">
    <location>
        <begin position="32"/>
        <end position="49"/>
    </location>
</feature>
<evidence type="ECO:0000259" key="8">
    <source>
        <dbReference type="PROSITE" id="PS51379"/>
    </source>
</evidence>
<accession>A0ABU7H393</accession>
<dbReference type="NCBIfam" id="TIGR02745">
    <property type="entry name" value="ccoG_rdxA_fixG"/>
    <property type="match status" value="1"/>
</dbReference>
<dbReference type="SUPFAM" id="SSF54862">
    <property type="entry name" value="4Fe-4S ferredoxins"/>
    <property type="match status" value="1"/>
</dbReference>
<evidence type="ECO:0000313" key="9">
    <source>
        <dbReference type="EMBL" id="MEE1885807.1"/>
    </source>
</evidence>
<dbReference type="InterPro" id="IPR017900">
    <property type="entry name" value="4Fe4S_Fe_S_CS"/>
</dbReference>
<dbReference type="InterPro" id="IPR051684">
    <property type="entry name" value="Electron_Trans/Redox"/>
</dbReference>
<feature type="transmembrane region" description="Helical" evidence="7">
    <location>
        <begin position="76"/>
        <end position="97"/>
    </location>
</feature>
<sequence length="455" mass="52367">MTSDLKNTLKLFGRNFIYPKKPSGKLYDRRKWFSYTLIVILFALPFIQVNGEQLVLLNFIERKFVFFWLKFTPQDFYLFGFAMLVGIIAIALFTAIFGRVWCGWACPQTIFLEMIFRRIEYWIEGDASQQMKLDKQPYNANKIFKKVLKHGIWIFISLLISNTFLAYIIGSKALFKIITEPISEHLVGFISIWVFTMVFYFVFSYVKEIVCTAICPYGRLQGVLLDNKSIIVAYDERRGEPRGKISHNDSVAKGDCVDCGLCVHVCPTGIDIRNGTQMECVNCTACIDACNVVMQKTNRPLNLIGFYHSDYIKKGIPFKVGLRAWGYIIVLFVMLSAISLMMYNRKEVDLTLLRASGTLYQERVKGEISNLYNAEITNKSNRDIHFRLASEDEKDSIEIVQGGQHLKKDSSMSITFFLIKKKADIDEFKSPVRISIIENNQKINTVKSTFYAQPN</sequence>
<evidence type="ECO:0000256" key="6">
    <source>
        <dbReference type="ARBA" id="ARBA00023014"/>
    </source>
</evidence>
<keyword evidence="7" id="KW-0472">Membrane</keyword>
<dbReference type="RefSeq" id="WP_330146701.1">
    <property type="nucleotide sequence ID" value="NZ_JAZDQU010000002.1"/>
</dbReference>
<dbReference type="PROSITE" id="PS00198">
    <property type="entry name" value="4FE4S_FER_1"/>
    <property type="match status" value="1"/>
</dbReference>
<dbReference type="Pfam" id="PF12801">
    <property type="entry name" value="Fer4_5"/>
    <property type="match status" value="1"/>
</dbReference>
<keyword evidence="6" id="KW-0411">Iron-sulfur</keyword>
<feature type="domain" description="4Fe-4S ferredoxin-type" evidence="8">
    <location>
        <begin position="247"/>
        <end position="275"/>
    </location>
</feature>
<protein>
    <submittedName>
        <fullName evidence="9">Cytochrome c oxidase accessory protein CcoG</fullName>
    </submittedName>
</protein>
<organism evidence="9 10">
    <name type="scientific">Pedobacter flavus</name>
    <dbReference type="NCBI Taxonomy" id="3113906"/>
    <lineage>
        <taxon>Bacteria</taxon>
        <taxon>Pseudomonadati</taxon>
        <taxon>Bacteroidota</taxon>
        <taxon>Sphingobacteriia</taxon>
        <taxon>Sphingobacteriales</taxon>
        <taxon>Sphingobacteriaceae</taxon>
        <taxon>Pedobacter</taxon>
    </lineage>
</organism>
<keyword evidence="2" id="KW-0004">4Fe-4S</keyword>
<dbReference type="PROSITE" id="PS51379">
    <property type="entry name" value="4FE4S_FER_2"/>
    <property type="match status" value="1"/>
</dbReference>
<keyword evidence="3" id="KW-0479">Metal-binding</keyword>
<evidence type="ECO:0000256" key="4">
    <source>
        <dbReference type="ARBA" id="ARBA00022982"/>
    </source>
</evidence>
<comment type="caution">
    <text evidence="9">The sequence shown here is derived from an EMBL/GenBank/DDBJ whole genome shotgun (WGS) entry which is preliminary data.</text>
</comment>
<keyword evidence="7" id="KW-0812">Transmembrane</keyword>
<feature type="transmembrane region" description="Helical" evidence="7">
    <location>
        <begin position="324"/>
        <end position="343"/>
    </location>
</feature>
<keyword evidence="10" id="KW-1185">Reference proteome</keyword>